<protein>
    <recommendedName>
        <fullName evidence="3">DUF465 domain-containing protein</fullName>
    </recommendedName>
</protein>
<dbReference type="RefSeq" id="WP_366192133.1">
    <property type="nucleotide sequence ID" value="NZ_JBFBVU010000005.1"/>
</dbReference>
<evidence type="ECO:0008006" key="3">
    <source>
        <dbReference type="Google" id="ProtNLM"/>
    </source>
</evidence>
<gene>
    <name evidence="1" type="ORF">AB0T83_05970</name>
</gene>
<organism evidence="1 2">
    <name type="scientific">Meridianimarinicoccus marinus</name>
    <dbReference type="NCBI Taxonomy" id="3231483"/>
    <lineage>
        <taxon>Bacteria</taxon>
        <taxon>Pseudomonadati</taxon>
        <taxon>Pseudomonadota</taxon>
        <taxon>Alphaproteobacteria</taxon>
        <taxon>Rhodobacterales</taxon>
        <taxon>Paracoccaceae</taxon>
        <taxon>Meridianimarinicoccus</taxon>
    </lineage>
</organism>
<evidence type="ECO:0000313" key="2">
    <source>
        <dbReference type="Proteomes" id="UP001553161"/>
    </source>
</evidence>
<accession>A0ABV3L477</accession>
<dbReference type="EMBL" id="JBFBVU010000005">
    <property type="protein sequence ID" value="MEV8466330.1"/>
    <property type="molecule type" value="Genomic_DNA"/>
</dbReference>
<reference evidence="1 2" key="1">
    <citation type="submission" date="2024-07" db="EMBL/GenBank/DDBJ databases">
        <authorList>
            <person name="Kang M."/>
        </authorList>
    </citation>
    <scope>NUCLEOTIDE SEQUENCE [LARGE SCALE GENOMIC DNA]</scope>
    <source>
        <strain evidence="1 2">DFM31</strain>
    </source>
</reference>
<sequence>MGLKKLAGRVEDYRDRVKQGKADKIKPQHVEHVLDRLRRKEADLTDKLDHAHGTHDKDRLKRKLRVARKHIERAEWLLKEVT</sequence>
<evidence type="ECO:0000313" key="1">
    <source>
        <dbReference type="EMBL" id="MEV8466330.1"/>
    </source>
</evidence>
<dbReference type="Proteomes" id="UP001553161">
    <property type="component" value="Unassembled WGS sequence"/>
</dbReference>
<comment type="caution">
    <text evidence="1">The sequence shown here is derived from an EMBL/GenBank/DDBJ whole genome shotgun (WGS) entry which is preliminary data.</text>
</comment>
<keyword evidence="2" id="KW-1185">Reference proteome</keyword>
<proteinExistence type="predicted"/>
<name>A0ABV3L477_9RHOB</name>